<dbReference type="Pfam" id="PF02663">
    <property type="entry name" value="FmdE"/>
    <property type="match status" value="1"/>
</dbReference>
<dbReference type="InterPro" id="IPR003814">
    <property type="entry name" value="FmdEsu_dom"/>
</dbReference>
<name>A0A133VFF2_9EURY</name>
<dbReference type="PROSITE" id="PS51257">
    <property type="entry name" value="PROKAR_LIPOPROTEIN"/>
    <property type="match status" value="1"/>
</dbReference>
<sequence>MRIVKNKEEILNRLTDFHGHLGPYVVVGCRMGMIANNELGDDPFEKKAVVETGIGPPLSCIVDGVQFSSGCTLGKGNLEIKDKGEPKVIFSAEEKSVSITLREKTWKKIDNVEDEILEQVSREIFDASSNELFHIETKDSEFSEL</sequence>
<dbReference type="EMBL" id="LHYD01000032">
    <property type="protein sequence ID" value="KXB05144.1"/>
    <property type="molecule type" value="Genomic_DNA"/>
</dbReference>
<protein>
    <recommendedName>
        <fullName evidence="1">Formylmethanofuran dehydrogenase subunit E domain-containing protein</fullName>
    </recommendedName>
</protein>
<evidence type="ECO:0000313" key="2">
    <source>
        <dbReference type="EMBL" id="KXB05144.1"/>
    </source>
</evidence>
<gene>
    <name evidence="2" type="ORF">AKJ50_01730</name>
</gene>
<dbReference type="InterPro" id="IPR053194">
    <property type="entry name" value="tRNA_methyltr_O"/>
</dbReference>
<dbReference type="Gene3D" id="3.30.1330.130">
    <property type="match status" value="1"/>
</dbReference>
<keyword evidence="3" id="KW-1185">Reference proteome</keyword>
<accession>A0A133VFF2</accession>
<feature type="domain" description="Formylmethanofuran dehydrogenase subunit E" evidence="1">
    <location>
        <begin position="17"/>
        <end position="117"/>
    </location>
</feature>
<reference evidence="2 3" key="1">
    <citation type="journal article" date="2016" name="Sci. Rep.">
        <title>Metabolic traits of an uncultured archaeal lineage -MSBL1- from brine pools of the Red Sea.</title>
        <authorList>
            <person name="Mwirichia R."/>
            <person name="Alam I."/>
            <person name="Rashid M."/>
            <person name="Vinu M."/>
            <person name="Ba-Alawi W."/>
            <person name="Anthony Kamau A."/>
            <person name="Kamanda Ngugi D."/>
            <person name="Goker M."/>
            <person name="Klenk H.P."/>
            <person name="Bajic V."/>
            <person name="Stingl U."/>
        </authorList>
    </citation>
    <scope>NUCLEOTIDE SEQUENCE [LARGE SCALE GENOMIC DNA]</scope>
    <source>
        <strain evidence="2">SCGC-AAA382A13</strain>
    </source>
</reference>
<comment type="caution">
    <text evidence="2">The sequence shown here is derived from an EMBL/GenBank/DDBJ whole genome shotgun (WGS) entry which is preliminary data.</text>
</comment>
<dbReference type="SUPFAM" id="SSF143555">
    <property type="entry name" value="FwdE-like"/>
    <property type="match status" value="1"/>
</dbReference>
<dbReference type="Proteomes" id="UP000070311">
    <property type="component" value="Unassembled WGS sequence"/>
</dbReference>
<dbReference type="PANTHER" id="PTHR39418:SF1">
    <property type="entry name" value="DEHYDROGENASE"/>
    <property type="match status" value="1"/>
</dbReference>
<dbReference type="AlphaFoldDB" id="A0A133VFF2"/>
<evidence type="ECO:0000313" key="3">
    <source>
        <dbReference type="Proteomes" id="UP000070311"/>
    </source>
</evidence>
<evidence type="ECO:0000259" key="1">
    <source>
        <dbReference type="Pfam" id="PF02663"/>
    </source>
</evidence>
<dbReference type="PANTHER" id="PTHR39418">
    <property type="entry name" value="DEHYDROGENASE-RELATED"/>
    <property type="match status" value="1"/>
</dbReference>
<organism evidence="2 3">
    <name type="scientific">candidate division MSBL1 archaeon SCGC-AAA382A13</name>
    <dbReference type="NCBI Taxonomy" id="1698279"/>
    <lineage>
        <taxon>Archaea</taxon>
        <taxon>Methanobacteriati</taxon>
        <taxon>Methanobacteriota</taxon>
        <taxon>candidate division MSBL1</taxon>
    </lineage>
</organism>
<proteinExistence type="predicted"/>